<keyword evidence="1" id="KW-1133">Transmembrane helix</keyword>
<feature type="transmembrane region" description="Helical" evidence="1">
    <location>
        <begin position="42"/>
        <end position="68"/>
    </location>
</feature>
<accession>A0A517MSI6</accession>
<feature type="transmembrane region" description="Helical" evidence="1">
    <location>
        <begin position="499"/>
        <end position="522"/>
    </location>
</feature>
<dbReference type="OrthoDB" id="278798at2"/>
<protein>
    <submittedName>
        <fullName evidence="2">ABC-2 family transporter protein</fullName>
    </submittedName>
</protein>
<name>A0A517MSI6_9BACT</name>
<gene>
    <name evidence="2" type="ORF">HG15A2_11120</name>
</gene>
<feature type="transmembrane region" description="Helical" evidence="1">
    <location>
        <begin position="243"/>
        <end position="262"/>
    </location>
</feature>
<feature type="transmembrane region" description="Helical" evidence="1">
    <location>
        <begin position="177"/>
        <end position="197"/>
    </location>
</feature>
<feature type="transmembrane region" description="Helical" evidence="1">
    <location>
        <begin position="89"/>
        <end position="114"/>
    </location>
</feature>
<dbReference type="AlphaFoldDB" id="A0A517MSI6"/>
<evidence type="ECO:0000313" key="3">
    <source>
        <dbReference type="Proteomes" id="UP000319852"/>
    </source>
</evidence>
<proteinExistence type="predicted"/>
<feature type="transmembrane region" description="Helical" evidence="1">
    <location>
        <begin position="345"/>
        <end position="364"/>
    </location>
</feature>
<evidence type="ECO:0000313" key="2">
    <source>
        <dbReference type="EMBL" id="QDS97844.1"/>
    </source>
</evidence>
<sequence>MNTPWRTLLWKELCEQWAVALVLLIILLAVPPLISLTDLDSIYFGVSGTVMLAVPMIAVFIGMGIASGEHSRGTIDFLQALPVATSRPAAAKLIVGLLSLIVPVVLAVGVFTLWHEIAPRVISNPSRLTQMHGLVPRPWGIRHFFVGTGVTGILLSASLLIWTVAVGANRKDEISAGAWAIGVIVGIYAIVMIPLALLREKFGTVAYQTVDQIFDLILPAFPGGVAFGESQVFYLGSSWTGRFGLPLVVAILSHGLLIWAFLKRYGRVASSDSQSAVPTTTASQRGWLSAPRRTRFTAVAWKTWRELAPLLIVGVAITAGMVVLYSITGVRNIAGPGSDWRELVFAIWVMIGSFVAIALGIGTIREDLEPSLHTFWRSRPTSPDGWFWTKFCFAGVMLLLVGYVAAWLHAQHGYEVAEAAFVAEIGQEIPESAEAMYRRWAPAIGVVLVHLGLYIGGVLLMILVRRPVFAAVLDAGLMIGLGFLSEYVFRWIGPTDWNGLVIGIPLVMLCMLVAALLAWQAFKKNWSLERWLR</sequence>
<keyword evidence="1" id="KW-0812">Transmembrane</keyword>
<dbReference type="KEGG" id="amob:HG15A2_11120"/>
<feature type="transmembrane region" description="Helical" evidence="1">
    <location>
        <begin position="17"/>
        <end position="36"/>
    </location>
</feature>
<feature type="transmembrane region" description="Helical" evidence="1">
    <location>
        <begin position="385"/>
        <end position="408"/>
    </location>
</feature>
<dbReference type="EMBL" id="CP036263">
    <property type="protein sequence ID" value="QDS97844.1"/>
    <property type="molecule type" value="Genomic_DNA"/>
</dbReference>
<keyword evidence="1" id="KW-0472">Membrane</keyword>
<dbReference type="Proteomes" id="UP000319852">
    <property type="component" value="Chromosome"/>
</dbReference>
<organism evidence="2 3">
    <name type="scientific">Adhaeretor mobilis</name>
    <dbReference type="NCBI Taxonomy" id="1930276"/>
    <lineage>
        <taxon>Bacteria</taxon>
        <taxon>Pseudomonadati</taxon>
        <taxon>Planctomycetota</taxon>
        <taxon>Planctomycetia</taxon>
        <taxon>Pirellulales</taxon>
        <taxon>Lacipirellulaceae</taxon>
        <taxon>Adhaeretor</taxon>
    </lineage>
</organism>
<feature type="transmembrane region" description="Helical" evidence="1">
    <location>
        <begin position="307"/>
        <end position="325"/>
    </location>
</feature>
<feature type="transmembrane region" description="Helical" evidence="1">
    <location>
        <begin position="144"/>
        <end position="165"/>
    </location>
</feature>
<keyword evidence="3" id="KW-1185">Reference proteome</keyword>
<feature type="transmembrane region" description="Helical" evidence="1">
    <location>
        <begin position="471"/>
        <end position="493"/>
    </location>
</feature>
<evidence type="ECO:0000256" key="1">
    <source>
        <dbReference type="SAM" id="Phobius"/>
    </source>
</evidence>
<dbReference type="RefSeq" id="WP_145058543.1">
    <property type="nucleotide sequence ID" value="NZ_CP036263.1"/>
</dbReference>
<reference evidence="2 3" key="1">
    <citation type="submission" date="2019-02" db="EMBL/GenBank/DDBJ databases">
        <title>Deep-cultivation of Planctomycetes and their phenomic and genomic characterization uncovers novel biology.</title>
        <authorList>
            <person name="Wiegand S."/>
            <person name="Jogler M."/>
            <person name="Boedeker C."/>
            <person name="Pinto D."/>
            <person name="Vollmers J."/>
            <person name="Rivas-Marin E."/>
            <person name="Kohn T."/>
            <person name="Peeters S.H."/>
            <person name="Heuer A."/>
            <person name="Rast P."/>
            <person name="Oberbeckmann S."/>
            <person name="Bunk B."/>
            <person name="Jeske O."/>
            <person name="Meyerdierks A."/>
            <person name="Storesund J.E."/>
            <person name="Kallscheuer N."/>
            <person name="Luecker S."/>
            <person name="Lage O.M."/>
            <person name="Pohl T."/>
            <person name="Merkel B.J."/>
            <person name="Hornburger P."/>
            <person name="Mueller R.-W."/>
            <person name="Bruemmer F."/>
            <person name="Labrenz M."/>
            <person name="Spormann A.M."/>
            <person name="Op den Camp H."/>
            <person name="Overmann J."/>
            <person name="Amann R."/>
            <person name="Jetten M.S.M."/>
            <person name="Mascher T."/>
            <person name="Medema M.H."/>
            <person name="Devos D.P."/>
            <person name="Kaster A.-K."/>
            <person name="Ovreas L."/>
            <person name="Rohde M."/>
            <person name="Galperin M.Y."/>
            <person name="Jogler C."/>
        </authorList>
    </citation>
    <scope>NUCLEOTIDE SEQUENCE [LARGE SCALE GENOMIC DNA]</scope>
    <source>
        <strain evidence="2 3">HG15A2</strain>
    </source>
</reference>
<feature type="transmembrane region" description="Helical" evidence="1">
    <location>
        <begin position="440"/>
        <end position="464"/>
    </location>
</feature>